<gene>
    <name evidence="1" type="ORF">D7S86_03805</name>
</gene>
<dbReference type="AlphaFoldDB" id="A0A494YG81"/>
<reference evidence="1 2" key="1">
    <citation type="submission" date="2018-10" db="EMBL/GenBank/DDBJ databases">
        <title>Robbsia sp. DHC34, isolated from soil.</title>
        <authorList>
            <person name="Gao Z.-H."/>
            <person name="Qiu L.-H."/>
        </authorList>
    </citation>
    <scope>NUCLEOTIDE SEQUENCE [LARGE SCALE GENOMIC DNA]</scope>
    <source>
        <strain evidence="1 2">DHC34</strain>
    </source>
</reference>
<dbReference type="Proteomes" id="UP000270342">
    <property type="component" value="Unassembled WGS sequence"/>
</dbReference>
<proteinExistence type="predicted"/>
<sequence length="107" mass="12157">MGMSSDPIPFKLCDATMLRLVREAARDSGRVFVVAHAKRRMRERQITLTQVLDCLRRGSICEPACVNIHGHWQCTLARRHAGDDIRVATVLERRDDAGQWVIVVTVF</sequence>
<dbReference type="EMBL" id="RBZU01000001">
    <property type="protein sequence ID" value="RKP59047.1"/>
    <property type="molecule type" value="Genomic_DNA"/>
</dbReference>
<accession>A0A494YG81</accession>
<dbReference type="InterPro" id="IPR025354">
    <property type="entry name" value="DUF4258"/>
</dbReference>
<name>A0A494YG81_9BURK</name>
<comment type="caution">
    <text evidence="1">The sequence shown here is derived from an EMBL/GenBank/DDBJ whole genome shotgun (WGS) entry which is preliminary data.</text>
</comment>
<dbReference type="OrthoDB" id="8686983at2"/>
<keyword evidence="2" id="KW-1185">Reference proteome</keyword>
<protein>
    <submittedName>
        <fullName evidence="1">DUF4258 domain-containing protein</fullName>
    </submittedName>
</protein>
<evidence type="ECO:0000313" key="2">
    <source>
        <dbReference type="Proteomes" id="UP000270342"/>
    </source>
</evidence>
<evidence type="ECO:0000313" key="1">
    <source>
        <dbReference type="EMBL" id="RKP59047.1"/>
    </source>
</evidence>
<dbReference type="Pfam" id="PF14076">
    <property type="entry name" value="DUF4258"/>
    <property type="match status" value="1"/>
</dbReference>
<organism evidence="1 2">
    <name type="scientific">Pararobbsia silviterrae</name>
    <dbReference type="NCBI Taxonomy" id="1792498"/>
    <lineage>
        <taxon>Bacteria</taxon>
        <taxon>Pseudomonadati</taxon>
        <taxon>Pseudomonadota</taxon>
        <taxon>Betaproteobacteria</taxon>
        <taxon>Burkholderiales</taxon>
        <taxon>Burkholderiaceae</taxon>
        <taxon>Pararobbsia</taxon>
    </lineage>
</organism>